<dbReference type="SUPFAM" id="SSF55681">
    <property type="entry name" value="Class II aaRS and biotin synthetases"/>
    <property type="match status" value="1"/>
</dbReference>
<accession>A0ABP4R0L5</accession>
<dbReference type="EMBL" id="BAAANE010000004">
    <property type="protein sequence ID" value="GAA1630930.1"/>
    <property type="molecule type" value="Genomic_DNA"/>
</dbReference>
<protein>
    <submittedName>
        <fullName evidence="2">Biotin/lipoate A/B protein ligase family protein</fullName>
    </submittedName>
</protein>
<feature type="domain" description="BPL/LPL catalytic" evidence="1">
    <location>
        <begin position="55"/>
        <end position="247"/>
    </location>
</feature>
<gene>
    <name evidence="2" type="ORF">GCM10009744_18810</name>
</gene>
<dbReference type="PANTHER" id="PTHR43679:SF2">
    <property type="entry name" value="OCTANOYL-[GCVH]:PROTEIN N-OCTANOYLTRANSFERASE"/>
    <property type="match status" value="1"/>
</dbReference>
<evidence type="ECO:0000313" key="2">
    <source>
        <dbReference type="EMBL" id="GAA1630930.1"/>
    </source>
</evidence>
<dbReference type="PROSITE" id="PS51733">
    <property type="entry name" value="BPL_LPL_CATALYTIC"/>
    <property type="match status" value="1"/>
</dbReference>
<dbReference type="RefSeq" id="WP_344110574.1">
    <property type="nucleotide sequence ID" value="NZ_BAAANE010000004.1"/>
</dbReference>
<reference evidence="3" key="1">
    <citation type="journal article" date="2019" name="Int. J. Syst. Evol. Microbiol.">
        <title>The Global Catalogue of Microorganisms (GCM) 10K type strain sequencing project: providing services to taxonomists for standard genome sequencing and annotation.</title>
        <authorList>
            <consortium name="The Broad Institute Genomics Platform"/>
            <consortium name="The Broad Institute Genome Sequencing Center for Infectious Disease"/>
            <person name="Wu L."/>
            <person name="Ma J."/>
        </authorList>
    </citation>
    <scope>NUCLEOTIDE SEQUENCE [LARGE SCALE GENOMIC DNA]</scope>
    <source>
        <strain evidence="3">JCM 14306</strain>
    </source>
</reference>
<dbReference type="InterPro" id="IPR050664">
    <property type="entry name" value="Octanoyltrans_LipM/LipL"/>
</dbReference>
<keyword evidence="2" id="KW-0436">Ligase</keyword>
<dbReference type="CDD" id="cd16443">
    <property type="entry name" value="LplA"/>
    <property type="match status" value="1"/>
</dbReference>
<dbReference type="InterPro" id="IPR045864">
    <property type="entry name" value="aa-tRNA-synth_II/BPL/LPL"/>
</dbReference>
<name>A0ABP4R0L5_9ACTN</name>
<dbReference type="Gene3D" id="3.30.930.10">
    <property type="entry name" value="Bira Bifunctional Protein, Domain 2"/>
    <property type="match status" value="1"/>
</dbReference>
<organism evidence="2 3">
    <name type="scientific">Kribbella alba</name>
    <dbReference type="NCBI Taxonomy" id="190197"/>
    <lineage>
        <taxon>Bacteria</taxon>
        <taxon>Bacillati</taxon>
        <taxon>Actinomycetota</taxon>
        <taxon>Actinomycetes</taxon>
        <taxon>Propionibacteriales</taxon>
        <taxon>Kribbellaceae</taxon>
        <taxon>Kribbella</taxon>
    </lineage>
</organism>
<evidence type="ECO:0000313" key="3">
    <source>
        <dbReference type="Proteomes" id="UP001501319"/>
    </source>
</evidence>
<sequence>MLGFSPEAVAVAVRRAVTGATQWRDHPWEFVHDVRREAALQMALDEVLAEEVGSGERAPTLRVWEWASNAVIIGSFQSLANEVDLDGAAKHDVTVVRRISGGGAMFVEPGNTITYSLYVPESLVSGLSFIESYAFLDDWVIGALNDLGIAATYQPINDITSPAGKIAGAAQKRFAGGAVLHHVTMAYDLDAAKMLGVLRIGREKLSDKGTTSASKRVDPLRSQTGLERAAVIDRMVGSFANRYGLTDGTIDEATVTAAGERVATKFGTNEWLTRVP</sequence>
<proteinExistence type="predicted"/>
<dbReference type="InterPro" id="IPR004143">
    <property type="entry name" value="BPL_LPL_catalytic"/>
</dbReference>
<keyword evidence="3" id="KW-1185">Reference proteome</keyword>
<dbReference type="Pfam" id="PF21948">
    <property type="entry name" value="LplA-B_cat"/>
    <property type="match status" value="1"/>
</dbReference>
<comment type="caution">
    <text evidence="2">The sequence shown here is derived from an EMBL/GenBank/DDBJ whole genome shotgun (WGS) entry which is preliminary data.</text>
</comment>
<evidence type="ECO:0000259" key="1">
    <source>
        <dbReference type="PROSITE" id="PS51733"/>
    </source>
</evidence>
<dbReference type="Proteomes" id="UP001501319">
    <property type="component" value="Unassembled WGS sequence"/>
</dbReference>
<dbReference type="PANTHER" id="PTHR43679">
    <property type="entry name" value="OCTANOYLTRANSFERASE LIPM-RELATED"/>
    <property type="match status" value="1"/>
</dbReference>
<dbReference type="GO" id="GO:0016874">
    <property type="term" value="F:ligase activity"/>
    <property type="evidence" value="ECO:0007669"/>
    <property type="project" value="UniProtKB-KW"/>
</dbReference>